<dbReference type="PANTHER" id="PTHR34701">
    <property type="entry name" value="TRANSCRIPTIONAL REGULATOR MRAZ"/>
    <property type="match status" value="1"/>
</dbReference>
<dbReference type="AlphaFoldDB" id="A0A1G1ZVU4"/>
<evidence type="ECO:0000256" key="3">
    <source>
        <dbReference type="ARBA" id="ARBA00022737"/>
    </source>
</evidence>
<reference evidence="9 10" key="1">
    <citation type="journal article" date="2016" name="Nat. Commun.">
        <title>Thousands of microbial genomes shed light on interconnected biogeochemical processes in an aquifer system.</title>
        <authorList>
            <person name="Anantharaman K."/>
            <person name="Brown C.T."/>
            <person name="Hug L.A."/>
            <person name="Sharon I."/>
            <person name="Castelle C.J."/>
            <person name="Probst A.J."/>
            <person name="Thomas B.C."/>
            <person name="Singh A."/>
            <person name="Wilkins M.J."/>
            <person name="Karaoz U."/>
            <person name="Brodie E.L."/>
            <person name="Williams K.H."/>
            <person name="Hubbard S.S."/>
            <person name="Banfield J.F."/>
        </authorList>
    </citation>
    <scope>NUCLEOTIDE SEQUENCE [LARGE SCALE GENOMIC DNA]</scope>
</reference>
<keyword evidence="6 7" id="KW-0804">Transcription</keyword>
<keyword evidence="4 7" id="KW-0805">Transcription regulation</keyword>
<dbReference type="InterPro" id="IPR038619">
    <property type="entry name" value="MraZ_sf"/>
</dbReference>
<comment type="subcellular location">
    <subcellularLocation>
        <location evidence="7">Cytoplasm</location>
        <location evidence="7">Nucleoid</location>
    </subcellularLocation>
</comment>
<comment type="similarity">
    <text evidence="7">Belongs to the MraZ family.</text>
</comment>
<dbReference type="SUPFAM" id="SSF89447">
    <property type="entry name" value="AbrB/MazE/MraZ-like"/>
    <property type="match status" value="1"/>
</dbReference>
<evidence type="ECO:0000313" key="9">
    <source>
        <dbReference type="EMBL" id="OGY67957.1"/>
    </source>
</evidence>
<organism evidence="9 10">
    <name type="scientific">Candidatus Harrisonbacteria bacterium RIFCSPLOWO2_02_FULL_45_10c</name>
    <dbReference type="NCBI Taxonomy" id="1798410"/>
    <lineage>
        <taxon>Bacteria</taxon>
        <taxon>Candidatus Harrisoniibacteriota</taxon>
    </lineage>
</organism>
<evidence type="ECO:0000256" key="5">
    <source>
        <dbReference type="ARBA" id="ARBA00023125"/>
    </source>
</evidence>
<keyword evidence="3" id="KW-0677">Repeat</keyword>
<evidence type="ECO:0000256" key="7">
    <source>
        <dbReference type="HAMAP-Rule" id="MF_01008"/>
    </source>
</evidence>
<name>A0A1G1ZVU4_9BACT</name>
<dbReference type="InterPro" id="IPR020603">
    <property type="entry name" value="MraZ_dom"/>
</dbReference>
<proteinExistence type="inferred from homology"/>
<evidence type="ECO:0000256" key="4">
    <source>
        <dbReference type="ARBA" id="ARBA00023015"/>
    </source>
</evidence>
<dbReference type="PROSITE" id="PS51740">
    <property type="entry name" value="SPOVT_ABRB"/>
    <property type="match status" value="2"/>
</dbReference>
<feature type="domain" description="SpoVT-AbrB" evidence="8">
    <location>
        <begin position="5"/>
        <end position="47"/>
    </location>
</feature>
<gene>
    <name evidence="7" type="primary">mraZ</name>
    <name evidence="9" type="ORF">A3H63_00655</name>
</gene>
<dbReference type="InterPro" id="IPR007159">
    <property type="entry name" value="SpoVT-AbrB_dom"/>
</dbReference>
<accession>A0A1G1ZVU4</accession>
<dbReference type="CDD" id="cd16321">
    <property type="entry name" value="MraZ_C"/>
    <property type="match status" value="1"/>
</dbReference>
<comment type="subunit">
    <text evidence="7">Forms oligomers.</text>
</comment>
<evidence type="ECO:0000256" key="2">
    <source>
        <dbReference type="ARBA" id="ARBA00022490"/>
    </source>
</evidence>
<dbReference type="PANTHER" id="PTHR34701:SF1">
    <property type="entry name" value="TRANSCRIPTIONAL REGULATOR MRAZ"/>
    <property type="match status" value="1"/>
</dbReference>
<dbReference type="EMBL" id="MHJM01000012">
    <property type="protein sequence ID" value="OGY67957.1"/>
    <property type="molecule type" value="Genomic_DNA"/>
</dbReference>
<dbReference type="InterPro" id="IPR003444">
    <property type="entry name" value="MraZ"/>
</dbReference>
<keyword evidence="9" id="KW-0131">Cell cycle</keyword>
<dbReference type="GO" id="GO:0009295">
    <property type="term" value="C:nucleoid"/>
    <property type="evidence" value="ECO:0007669"/>
    <property type="project" value="UniProtKB-SubCell"/>
</dbReference>
<dbReference type="NCBIfam" id="TIGR00242">
    <property type="entry name" value="division/cell wall cluster transcriptional repressor MraZ"/>
    <property type="match status" value="1"/>
</dbReference>
<comment type="caution">
    <text evidence="9">The sequence shown here is derived from an EMBL/GenBank/DDBJ whole genome shotgun (WGS) entry which is preliminary data.</text>
</comment>
<dbReference type="GO" id="GO:0000976">
    <property type="term" value="F:transcription cis-regulatory region binding"/>
    <property type="evidence" value="ECO:0007669"/>
    <property type="project" value="TreeGrafter"/>
</dbReference>
<dbReference type="InterPro" id="IPR035642">
    <property type="entry name" value="MraZ_N"/>
</dbReference>
<dbReference type="GO" id="GO:0051301">
    <property type="term" value="P:cell division"/>
    <property type="evidence" value="ECO:0007669"/>
    <property type="project" value="UniProtKB-KW"/>
</dbReference>
<keyword evidence="5 7" id="KW-0238">DNA-binding</keyword>
<protein>
    <recommendedName>
        <fullName evidence="1 7">Transcriptional regulator MraZ</fullName>
    </recommendedName>
</protein>
<dbReference type="InterPro" id="IPR037914">
    <property type="entry name" value="SpoVT-AbrB_sf"/>
</dbReference>
<keyword evidence="2 7" id="KW-0963">Cytoplasm</keyword>
<dbReference type="GO" id="GO:0005737">
    <property type="term" value="C:cytoplasm"/>
    <property type="evidence" value="ECO:0007669"/>
    <property type="project" value="UniProtKB-UniRule"/>
</dbReference>
<dbReference type="Pfam" id="PF02381">
    <property type="entry name" value="MraZ"/>
    <property type="match status" value="2"/>
</dbReference>
<dbReference type="HAMAP" id="MF_01008">
    <property type="entry name" value="MraZ"/>
    <property type="match status" value="1"/>
</dbReference>
<dbReference type="Gene3D" id="3.40.1550.20">
    <property type="entry name" value="Transcriptional regulator MraZ domain"/>
    <property type="match status" value="1"/>
</dbReference>
<dbReference type="CDD" id="cd16320">
    <property type="entry name" value="MraZ_N"/>
    <property type="match status" value="1"/>
</dbReference>
<evidence type="ECO:0000313" key="10">
    <source>
        <dbReference type="Proteomes" id="UP000176284"/>
    </source>
</evidence>
<dbReference type="STRING" id="1798410.A3H63_00655"/>
<sequence>MFIGEYQHLIDDKGRIAVPSKFRSLLKGGVIMTKGLDRCLFVFDKKSWQPIAEKIKALPFSQANARAFSRLMLGSAMEADLDVQGRILLPDYLQDYAGLKKQAIITGVYNRLEIWDESQWQKYKARTEASSEDIAENLDGLGI</sequence>
<dbReference type="Proteomes" id="UP000176284">
    <property type="component" value="Unassembled WGS sequence"/>
</dbReference>
<dbReference type="InterPro" id="IPR035644">
    <property type="entry name" value="MraZ_C"/>
</dbReference>
<evidence type="ECO:0000256" key="6">
    <source>
        <dbReference type="ARBA" id="ARBA00023163"/>
    </source>
</evidence>
<dbReference type="GO" id="GO:0003700">
    <property type="term" value="F:DNA-binding transcription factor activity"/>
    <property type="evidence" value="ECO:0007669"/>
    <property type="project" value="UniProtKB-UniRule"/>
</dbReference>
<dbReference type="GO" id="GO:2000143">
    <property type="term" value="P:negative regulation of DNA-templated transcription initiation"/>
    <property type="evidence" value="ECO:0007669"/>
    <property type="project" value="TreeGrafter"/>
</dbReference>
<keyword evidence="9" id="KW-0132">Cell division</keyword>
<evidence type="ECO:0000256" key="1">
    <source>
        <dbReference type="ARBA" id="ARBA00013860"/>
    </source>
</evidence>
<feature type="domain" description="SpoVT-AbrB" evidence="8">
    <location>
        <begin position="76"/>
        <end position="119"/>
    </location>
</feature>
<evidence type="ECO:0000259" key="8">
    <source>
        <dbReference type="PROSITE" id="PS51740"/>
    </source>
</evidence>